<dbReference type="EMBL" id="WEKV01000014">
    <property type="protein sequence ID" value="KAB7783710.1"/>
    <property type="molecule type" value="Genomic_DNA"/>
</dbReference>
<dbReference type="SUPFAM" id="SSF46689">
    <property type="entry name" value="Homeodomain-like"/>
    <property type="match status" value="1"/>
</dbReference>
<keyword evidence="3" id="KW-0804">Transcription</keyword>
<dbReference type="Pfam" id="PF12833">
    <property type="entry name" value="HTH_18"/>
    <property type="match status" value="1"/>
</dbReference>
<reference evidence="5 6" key="1">
    <citation type="submission" date="2019-10" db="EMBL/GenBank/DDBJ databases">
        <title>Draft Genome Sequence of the Caffeine Degrading Methylotroph Methylorubrum populi PINKEL.</title>
        <authorList>
            <person name="Dawson S.C."/>
            <person name="Zhang X."/>
            <person name="Wright M.E."/>
            <person name="Sharma G."/>
            <person name="Langner J.T."/>
            <person name="Ditty J.L."/>
            <person name="Subuyuj G.A."/>
        </authorList>
    </citation>
    <scope>NUCLEOTIDE SEQUENCE [LARGE SCALE GENOMIC DNA]</scope>
    <source>
        <strain evidence="5 6">Pinkel</strain>
    </source>
</reference>
<protein>
    <recommendedName>
        <fullName evidence="4">HTH araC/xylS-type domain-containing protein</fullName>
    </recommendedName>
</protein>
<keyword evidence="2" id="KW-0238">DNA-binding</keyword>
<dbReference type="Proteomes" id="UP000469949">
    <property type="component" value="Unassembled WGS sequence"/>
</dbReference>
<dbReference type="InterPro" id="IPR050204">
    <property type="entry name" value="AraC_XylS_family_regulators"/>
</dbReference>
<evidence type="ECO:0000256" key="3">
    <source>
        <dbReference type="ARBA" id="ARBA00023163"/>
    </source>
</evidence>
<evidence type="ECO:0000313" key="6">
    <source>
        <dbReference type="Proteomes" id="UP000469949"/>
    </source>
</evidence>
<gene>
    <name evidence="5" type="ORF">F8B43_3633</name>
</gene>
<evidence type="ECO:0000256" key="1">
    <source>
        <dbReference type="ARBA" id="ARBA00023015"/>
    </source>
</evidence>
<dbReference type="InterPro" id="IPR009057">
    <property type="entry name" value="Homeodomain-like_sf"/>
</dbReference>
<proteinExistence type="predicted"/>
<dbReference type="InterPro" id="IPR035418">
    <property type="entry name" value="AraC-bd_2"/>
</dbReference>
<dbReference type="Gene3D" id="1.10.10.60">
    <property type="entry name" value="Homeodomain-like"/>
    <property type="match status" value="1"/>
</dbReference>
<evidence type="ECO:0000259" key="4">
    <source>
        <dbReference type="PROSITE" id="PS01124"/>
    </source>
</evidence>
<dbReference type="PROSITE" id="PS01124">
    <property type="entry name" value="HTH_ARAC_FAMILY_2"/>
    <property type="match status" value="1"/>
</dbReference>
<dbReference type="GO" id="GO:0003700">
    <property type="term" value="F:DNA-binding transcription factor activity"/>
    <property type="evidence" value="ECO:0007669"/>
    <property type="project" value="InterPro"/>
</dbReference>
<keyword evidence="1" id="KW-0805">Transcription regulation</keyword>
<dbReference type="PANTHER" id="PTHR46796">
    <property type="entry name" value="HTH-TYPE TRANSCRIPTIONAL ACTIVATOR RHAS-RELATED"/>
    <property type="match status" value="1"/>
</dbReference>
<dbReference type="InterPro" id="IPR018060">
    <property type="entry name" value="HTH_AraC"/>
</dbReference>
<dbReference type="SMART" id="SM00342">
    <property type="entry name" value="HTH_ARAC"/>
    <property type="match status" value="1"/>
</dbReference>
<organism evidence="5 6">
    <name type="scientific">Methylorubrum populi</name>
    <dbReference type="NCBI Taxonomy" id="223967"/>
    <lineage>
        <taxon>Bacteria</taxon>
        <taxon>Pseudomonadati</taxon>
        <taxon>Pseudomonadota</taxon>
        <taxon>Alphaproteobacteria</taxon>
        <taxon>Hyphomicrobiales</taxon>
        <taxon>Methylobacteriaceae</taxon>
        <taxon>Methylorubrum</taxon>
    </lineage>
</organism>
<dbReference type="Pfam" id="PF14525">
    <property type="entry name" value="AraC_binding_2"/>
    <property type="match status" value="1"/>
</dbReference>
<evidence type="ECO:0000313" key="5">
    <source>
        <dbReference type="EMBL" id="KAB7783710.1"/>
    </source>
</evidence>
<feature type="domain" description="HTH araC/xylS-type" evidence="4">
    <location>
        <begin position="211"/>
        <end position="312"/>
    </location>
</feature>
<sequence length="335" mass="37019">MSVILRNHFAPPADPAALRENWIAALLPIFQATLPSGRLPSGPIGMDNYHLGDLLVGEVRAPAQILERTPRMVAQQGLDHLLLQFYHSGTSRVEVAWGETDVTANACILFDLAQPVTVVAEPVHATNLLLPRALVAEKVPNVEALHGHAFDYASDRISRLFFTCVRELVDCVDVLEVHQLPHVSQAVAMLGSACLRGQAADRPSSDMQLSITIRQYIEKELASPHLNAETLAEHFGLSRATLYRQFVAEGGVQRFIRERRLLRAMKMLTQPGPAGRPRVSAVAYATGFSDEKTFSRAFKRRFGFLPRETEVGSSVWGRSTDAQPVLQSWLRELAA</sequence>
<dbReference type="AlphaFoldDB" id="A0A833J362"/>
<evidence type="ECO:0000256" key="2">
    <source>
        <dbReference type="ARBA" id="ARBA00023125"/>
    </source>
</evidence>
<accession>A0A833J362</accession>
<dbReference type="PANTHER" id="PTHR46796:SF6">
    <property type="entry name" value="ARAC SUBFAMILY"/>
    <property type="match status" value="1"/>
</dbReference>
<comment type="caution">
    <text evidence="5">The sequence shown here is derived from an EMBL/GenBank/DDBJ whole genome shotgun (WGS) entry which is preliminary data.</text>
</comment>
<name>A0A833J362_9HYPH</name>
<dbReference type="GO" id="GO:0043565">
    <property type="term" value="F:sequence-specific DNA binding"/>
    <property type="evidence" value="ECO:0007669"/>
    <property type="project" value="InterPro"/>
</dbReference>